<reference evidence="1" key="1">
    <citation type="submission" date="2019-11" db="EMBL/GenBank/DDBJ databases">
        <authorList>
            <person name="Feng L."/>
        </authorList>
    </citation>
    <scope>NUCLEOTIDE SEQUENCE</scope>
    <source>
        <strain evidence="1">BhanseniiLFYP23</strain>
    </source>
</reference>
<dbReference type="EMBL" id="CACRSY010000007">
    <property type="protein sequence ID" value="VYS88140.1"/>
    <property type="molecule type" value="Genomic_DNA"/>
</dbReference>
<dbReference type="RefSeq" id="WP_004221465.1">
    <property type="nucleotide sequence ID" value="NZ_CACRSY010000007.1"/>
</dbReference>
<protein>
    <submittedName>
        <fullName evidence="1">Uncharacterized protein</fullName>
    </submittedName>
</protein>
<evidence type="ECO:0000313" key="1">
    <source>
        <dbReference type="EMBL" id="VYS88140.1"/>
    </source>
</evidence>
<sequence>MGKQEQLIEYIIQDIVDMFSSDQDIEYDEAMNKFYNSKVFEKLQDKETGLYMESSRYVYDLFKDEINFGRIVQAEI</sequence>
<accession>A0A6N2S9M8</accession>
<organism evidence="1">
    <name type="scientific">Blautia hansenii</name>
    <name type="common">Ruminococcus hansenii</name>
    <dbReference type="NCBI Taxonomy" id="1322"/>
    <lineage>
        <taxon>Bacteria</taxon>
        <taxon>Bacillati</taxon>
        <taxon>Bacillota</taxon>
        <taxon>Clostridia</taxon>
        <taxon>Lachnospirales</taxon>
        <taxon>Lachnospiraceae</taxon>
        <taxon>Blautia</taxon>
    </lineage>
</organism>
<dbReference type="AlphaFoldDB" id="A0A6N2S9M8"/>
<proteinExistence type="predicted"/>
<gene>
    <name evidence="1" type="ORF">BHLFYP23_01931</name>
</gene>
<name>A0A6N2S9M8_BLAHA</name>